<dbReference type="EMBL" id="LFCV01000055">
    <property type="protein sequence ID" value="KMJ45379.1"/>
    <property type="molecule type" value="Genomic_DNA"/>
</dbReference>
<evidence type="ECO:0000313" key="2">
    <source>
        <dbReference type="EMBL" id="KMJ45379.1"/>
    </source>
</evidence>
<reference evidence="2 3" key="1">
    <citation type="submission" date="2015-06" db="EMBL/GenBank/DDBJ databases">
        <title>Draft Whole-Genome Sequence of the Entomopathogenic Bacterium Xenorhabdus khoisanae.</title>
        <authorList>
            <person name="Naidoo S."/>
            <person name="Featherston J."/>
            <person name="Gray V.M."/>
        </authorList>
    </citation>
    <scope>NUCLEOTIDE SEQUENCE [LARGE SCALE GENOMIC DNA]</scope>
    <source>
        <strain evidence="2 3">MCB</strain>
    </source>
</reference>
<dbReference type="Pfam" id="PF02016">
    <property type="entry name" value="Peptidase_S66"/>
    <property type="match status" value="1"/>
</dbReference>
<dbReference type="STRING" id="880157.AB204_09425"/>
<gene>
    <name evidence="2" type="ORF">AB204_09425</name>
</gene>
<evidence type="ECO:0000313" key="3">
    <source>
        <dbReference type="Proteomes" id="UP000036277"/>
    </source>
</evidence>
<dbReference type="RefSeq" id="WP_047963120.1">
    <property type="nucleotide sequence ID" value="NZ_CAWMBG010000055.1"/>
</dbReference>
<dbReference type="InterPro" id="IPR027478">
    <property type="entry name" value="LdcA_N"/>
</dbReference>
<sequence>MLIIYKVSFKTKTEILTAKSVFYRSESIMQRMAGFNSLILAKKVRCIIPTIGNYNSNSMLPYIDYNVIKN</sequence>
<accession>A0A0J5FT96</accession>
<dbReference type="SUPFAM" id="SSF52317">
    <property type="entry name" value="Class I glutamine amidotransferase-like"/>
    <property type="match status" value="1"/>
</dbReference>
<name>A0A0J5FT96_9GAMM</name>
<protein>
    <recommendedName>
        <fullName evidence="1">LD-carboxypeptidase N-terminal domain-containing protein</fullName>
    </recommendedName>
</protein>
<dbReference type="InterPro" id="IPR029062">
    <property type="entry name" value="Class_I_gatase-like"/>
</dbReference>
<comment type="caution">
    <text evidence="2">The sequence shown here is derived from an EMBL/GenBank/DDBJ whole genome shotgun (WGS) entry which is preliminary data.</text>
</comment>
<proteinExistence type="predicted"/>
<evidence type="ECO:0000259" key="1">
    <source>
        <dbReference type="Pfam" id="PF02016"/>
    </source>
</evidence>
<dbReference type="Gene3D" id="3.40.50.10740">
    <property type="entry name" value="Class I glutamine amidotransferase-like"/>
    <property type="match status" value="1"/>
</dbReference>
<feature type="domain" description="LD-carboxypeptidase N-terminal" evidence="1">
    <location>
        <begin position="18"/>
        <end position="69"/>
    </location>
</feature>
<dbReference type="AlphaFoldDB" id="A0A0J5FT96"/>
<dbReference type="Proteomes" id="UP000036277">
    <property type="component" value="Unassembled WGS sequence"/>
</dbReference>
<organism evidence="2 3">
    <name type="scientific">Xenorhabdus khoisanae</name>
    <dbReference type="NCBI Taxonomy" id="880157"/>
    <lineage>
        <taxon>Bacteria</taxon>
        <taxon>Pseudomonadati</taxon>
        <taxon>Pseudomonadota</taxon>
        <taxon>Gammaproteobacteria</taxon>
        <taxon>Enterobacterales</taxon>
        <taxon>Morganellaceae</taxon>
        <taxon>Xenorhabdus</taxon>
    </lineage>
</organism>
<keyword evidence="3" id="KW-1185">Reference proteome</keyword>
<dbReference type="InterPro" id="IPR040449">
    <property type="entry name" value="Peptidase_S66_N"/>
</dbReference>